<dbReference type="EMBL" id="DAARIH010000024">
    <property type="protein sequence ID" value="HAE2549347.1"/>
    <property type="molecule type" value="Genomic_DNA"/>
</dbReference>
<accession>A0A728II51</accession>
<dbReference type="AlphaFoldDB" id="A0A728II51"/>
<gene>
    <name evidence="1" type="ORF">G3331_003190</name>
</gene>
<name>A0A728II51_SALET</name>
<protein>
    <submittedName>
        <fullName evidence="1">Uncharacterized protein</fullName>
    </submittedName>
</protein>
<reference evidence="1" key="2">
    <citation type="submission" date="2018-07" db="EMBL/GenBank/DDBJ databases">
        <authorList>
            <consortium name="NCBI Pathogen Detection Project"/>
        </authorList>
    </citation>
    <scope>NUCLEOTIDE SEQUENCE</scope>
    <source>
        <strain evidence="1">11-7312</strain>
    </source>
</reference>
<reference evidence="1" key="1">
    <citation type="journal article" date="2018" name="Genome Biol.">
        <title>SKESA: strategic k-mer extension for scrupulous assemblies.</title>
        <authorList>
            <person name="Souvorov A."/>
            <person name="Agarwala R."/>
            <person name="Lipman D.J."/>
        </authorList>
    </citation>
    <scope>NUCLEOTIDE SEQUENCE</scope>
    <source>
        <strain evidence="1">11-7312</strain>
    </source>
</reference>
<evidence type="ECO:0000313" key="1">
    <source>
        <dbReference type="EMBL" id="HAE2549347.1"/>
    </source>
</evidence>
<comment type="caution">
    <text evidence="1">The sequence shown here is derived from an EMBL/GenBank/DDBJ whole genome shotgun (WGS) entry which is preliminary data.</text>
</comment>
<proteinExistence type="predicted"/>
<organism evidence="1">
    <name type="scientific">Salmonella enterica subsp. enterica serovar Javiana</name>
    <dbReference type="NCBI Taxonomy" id="363569"/>
    <lineage>
        <taxon>Bacteria</taxon>
        <taxon>Pseudomonadati</taxon>
        <taxon>Pseudomonadota</taxon>
        <taxon>Gammaproteobacteria</taxon>
        <taxon>Enterobacterales</taxon>
        <taxon>Enterobacteriaceae</taxon>
        <taxon>Salmonella</taxon>
    </lineage>
</organism>
<sequence>MAHLSLYLEVVAEVQGQELEEVVSADNQEGQGRLLVKMPFLECQDLEVLAW</sequence>